<proteinExistence type="predicted"/>
<feature type="compositionally biased region" description="Low complexity" evidence="1">
    <location>
        <begin position="306"/>
        <end position="322"/>
    </location>
</feature>
<evidence type="ECO:0000313" key="3">
    <source>
        <dbReference type="Proteomes" id="UP001142489"/>
    </source>
</evidence>
<feature type="compositionally biased region" description="Polar residues" evidence="1">
    <location>
        <begin position="234"/>
        <end position="245"/>
    </location>
</feature>
<comment type="caution">
    <text evidence="2">The sequence shown here is derived from an EMBL/GenBank/DDBJ whole genome shotgun (WGS) entry which is preliminary data.</text>
</comment>
<feature type="compositionally biased region" description="Basic and acidic residues" evidence="1">
    <location>
        <begin position="414"/>
        <end position="424"/>
    </location>
</feature>
<name>A0A9Q0X6F8_9SAUR</name>
<gene>
    <name evidence="2" type="ORF">JRQ81_011575</name>
</gene>
<feature type="region of interest" description="Disordered" evidence="1">
    <location>
        <begin position="127"/>
        <end position="381"/>
    </location>
</feature>
<feature type="compositionally biased region" description="Low complexity" evidence="1">
    <location>
        <begin position="17"/>
        <end position="34"/>
    </location>
</feature>
<feature type="compositionally biased region" description="Low complexity" evidence="1">
    <location>
        <begin position="425"/>
        <end position="434"/>
    </location>
</feature>
<organism evidence="2 3">
    <name type="scientific">Phrynocephalus forsythii</name>
    <dbReference type="NCBI Taxonomy" id="171643"/>
    <lineage>
        <taxon>Eukaryota</taxon>
        <taxon>Metazoa</taxon>
        <taxon>Chordata</taxon>
        <taxon>Craniata</taxon>
        <taxon>Vertebrata</taxon>
        <taxon>Euteleostomi</taxon>
        <taxon>Lepidosauria</taxon>
        <taxon>Squamata</taxon>
        <taxon>Bifurcata</taxon>
        <taxon>Unidentata</taxon>
        <taxon>Episquamata</taxon>
        <taxon>Toxicofera</taxon>
        <taxon>Iguania</taxon>
        <taxon>Acrodonta</taxon>
        <taxon>Agamidae</taxon>
        <taxon>Agaminae</taxon>
        <taxon>Phrynocephalus</taxon>
    </lineage>
</organism>
<feature type="compositionally biased region" description="Basic and acidic residues" evidence="1">
    <location>
        <begin position="1"/>
        <end position="16"/>
    </location>
</feature>
<dbReference type="AlphaFoldDB" id="A0A9Q0X6F8"/>
<evidence type="ECO:0000313" key="2">
    <source>
        <dbReference type="EMBL" id="KAJ7304054.1"/>
    </source>
</evidence>
<sequence length="434" mass="45093">MAEKKAGINASPERRPVLVSSGSSSTELSTTGSSDLQPFSLGRGLSTGNLSSYTVPVRLDVLYFLLNSAAKGAQNALPPLPAQGGQVPMSTCHGPAVYPSGTSCCSGCHGVPSCMSTQQHVGTHHFVPAQGSYSGHGGSSAGVPGRQDGGHHWVSTTQQSDGRSRSDWNRDQSPTGWKDNPRWGGRGQGNRSGNSWQGRPPISGRSYGDRRQGAGGSAPWNSGSQGWRREGPSFGSNAGSNPRNQEGNRRQMSWDIPEAKRRSDGAGMGWQKSQESQETAPGKIGSANQVAQGGEEDWEVDYKSEPATSAAAATPASGTASGQEDQGPEAGQNGKDKCAASTGPPTWGLLTSPLPELALKDQGSAAGGKEPGGSHADHSKNSGFVSYLKNLYSDLPVKSSPESSTDLIIDTDVESSKPSEEESSPKSVAEAVCK</sequence>
<accession>A0A9Q0X6F8</accession>
<evidence type="ECO:0000256" key="1">
    <source>
        <dbReference type="SAM" id="MobiDB-lite"/>
    </source>
</evidence>
<dbReference type="EMBL" id="JAPFRF010000023">
    <property type="protein sequence ID" value="KAJ7304054.1"/>
    <property type="molecule type" value="Genomic_DNA"/>
</dbReference>
<reference evidence="2" key="1">
    <citation type="journal article" date="2023" name="DNA Res.">
        <title>Chromosome-level genome assembly of Phrynocephalus forsythii using third-generation DNA sequencing and Hi-C analysis.</title>
        <authorList>
            <person name="Qi Y."/>
            <person name="Zhao W."/>
            <person name="Zhao Y."/>
            <person name="Niu C."/>
            <person name="Cao S."/>
            <person name="Zhang Y."/>
        </authorList>
    </citation>
    <scope>NUCLEOTIDE SEQUENCE</scope>
    <source>
        <tissue evidence="2">Muscle</tissue>
    </source>
</reference>
<protein>
    <submittedName>
        <fullName evidence="2">Uncharacterized protein</fullName>
    </submittedName>
</protein>
<dbReference type="Proteomes" id="UP001142489">
    <property type="component" value="Unassembled WGS sequence"/>
</dbReference>
<feature type="region of interest" description="Disordered" evidence="1">
    <location>
        <begin position="1"/>
        <end position="39"/>
    </location>
</feature>
<keyword evidence="3" id="KW-1185">Reference proteome</keyword>
<dbReference type="OrthoDB" id="9450965at2759"/>
<feature type="region of interest" description="Disordered" evidence="1">
    <location>
        <begin position="395"/>
        <end position="434"/>
    </location>
</feature>